<dbReference type="GO" id="GO:0022857">
    <property type="term" value="F:transmembrane transporter activity"/>
    <property type="evidence" value="ECO:0007669"/>
    <property type="project" value="InterPro"/>
</dbReference>
<evidence type="ECO:0000256" key="6">
    <source>
        <dbReference type="SAM" id="Phobius"/>
    </source>
</evidence>
<protein>
    <recommendedName>
        <fullName evidence="8">Biopolymer transport protein ExbD/TolR</fullName>
    </recommendedName>
</protein>
<dbReference type="Pfam" id="PF02472">
    <property type="entry name" value="ExbD"/>
    <property type="match status" value="1"/>
</dbReference>
<evidence type="ECO:0000256" key="2">
    <source>
        <dbReference type="ARBA" id="ARBA00022475"/>
    </source>
</evidence>
<evidence type="ECO:0000256" key="3">
    <source>
        <dbReference type="ARBA" id="ARBA00022692"/>
    </source>
</evidence>
<comment type="subcellular location">
    <subcellularLocation>
        <location evidence="1">Cell membrane</location>
        <topology evidence="1">Single-pass membrane protein</topology>
    </subcellularLocation>
</comment>
<evidence type="ECO:0000256" key="5">
    <source>
        <dbReference type="ARBA" id="ARBA00023136"/>
    </source>
</evidence>
<dbReference type="EMBL" id="VSSQ01000634">
    <property type="protein sequence ID" value="MPL98885.1"/>
    <property type="molecule type" value="Genomic_DNA"/>
</dbReference>
<evidence type="ECO:0000256" key="4">
    <source>
        <dbReference type="ARBA" id="ARBA00022989"/>
    </source>
</evidence>
<dbReference type="GO" id="GO:0005886">
    <property type="term" value="C:plasma membrane"/>
    <property type="evidence" value="ECO:0007669"/>
    <property type="project" value="UniProtKB-SubCell"/>
</dbReference>
<comment type="caution">
    <text evidence="7">The sequence shown here is derived from an EMBL/GenBank/DDBJ whole genome shotgun (WGS) entry which is preliminary data.</text>
</comment>
<evidence type="ECO:0000256" key="1">
    <source>
        <dbReference type="ARBA" id="ARBA00004162"/>
    </source>
</evidence>
<keyword evidence="3 6" id="KW-0812">Transmembrane</keyword>
<accession>A0A644W541</accession>
<name>A0A644W541_9ZZZZ</name>
<proteinExistence type="predicted"/>
<keyword evidence="5 6" id="KW-0472">Membrane</keyword>
<evidence type="ECO:0000313" key="7">
    <source>
        <dbReference type="EMBL" id="MPL98885.1"/>
    </source>
</evidence>
<reference evidence="7" key="1">
    <citation type="submission" date="2019-08" db="EMBL/GenBank/DDBJ databases">
        <authorList>
            <person name="Kucharzyk K."/>
            <person name="Murdoch R.W."/>
            <person name="Higgins S."/>
            <person name="Loffler F."/>
        </authorList>
    </citation>
    <scope>NUCLEOTIDE SEQUENCE</scope>
</reference>
<organism evidence="7">
    <name type="scientific">bioreactor metagenome</name>
    <dbReference type="NCBI Taxonomy" id="1076179"/>
    <lineage>
        <taxon>unclassified sequences</taxon>
        <taxon>metagenomes</taxon>
        <taxon>ecological metagenomes</taxon>
    </lineage>
</organism>
<keyword evidence="4 6" id="KW-1133">Transmembrane helix</keyword>
<sequence>MARFKKSGKKETPGINTGSMSDIIFMFLFFFMVITTIRQATLFVRISAPNATEVQKLERKNLVSYIFIGIPINTRTYGSEPRIQLNDQFALPEDIALFIEKERSARSEADRQFLTTSMKVDKKVKMGIVTDVKQELRKVGAYKINYSTKKGKVTTD</sequence>
<dbReference type="InterPro" id="IPR003400">
    <property type="entry name" value="ExbD"/>
</dbReference>
<evidence type="ECO:0008006" key="8">
    <source>
        <dbReference type="Google" id="ProtNLM"/>
    </source>
</evidence>
<gene>
    <name evidence="7" type="ORF">SDC9_45096</name>
</gene>
<keyword evidence="2" id="KW-1003">Cell membrane</keyword>
<dbReference type="AlphaFoldDB" id="A0A644W541"/>
<feature type="transmembrane region" description="Helical" evidence="6">
    <location>
        <begin position="20"/>
        <end position="37"/>
    </location>
</feature>